<dbReference type="RefSeq" id="XP_022652572.1">
    <property type="nucleotide sequence ID" value="XM_022796837.1"/>
</dbReference>
<dbReference type="GeneID" id="111246736"/>
<dbReference type="Gene3D" id="1.10.510.10">
    <property type="entry name" value="Transferase(Phosphotransferase) domain 1"/>
    <property type="match status" value="1"/>
</dbReference>
<evidence type="ECO:0000313" key="10">
    <source>
        <dbReference type="Proteomes" id="UP000594260"/>
    </source>
</evidence>
<dbReference type="SMART" id="SM00220">
    <property type="entry name" value="S_TKc"/>
    <property type="match status" value="1"/>
</dbReference>
<comment type="similarity">
    <text evidence="1">Belongs to the protein kinase superfamily. CMGC Ser/Thr protein kinase family. GSK-3 subfamily.</text>
</comment>
<dbReference type="EnsemblMetazoa" id="XM_022796837">
    <property type="protein sequence ID" value="XP_022652572"/>
    <property type="gene ID" value="LOC111246736"/>
</dbReference>
<evidence type="ECO:0000256" key="1">
    <source>
        <dbReference type="ARBA" id="ARBA00005527"/>
    </source>
</evidence>
<dbReference type="GO" id="GO:0005524">
    <property type="term" value="F:ATP binding"/>
    <property type="evidence" value="ECO:0007669"/>
    <property type="project" value="UniProtKB-KW"/>
</dbReference>
<evidence type="ECO:0000256" key="7">
    <source>
        <dbReference type="SAM" id="MobiDB-lite"/>
    </source>
</evidence>
<reference evidence="9" key="1">
    <citation type="submission" date="2021-01" db="UniProtKB">
        <authorList>
            <consortium name="EnsemblMetazoa"/>
        </authorList>
    </citation>
    <scope>IDENTIFICATION</scope>
</reference>
<keyword evidence="4" id="KW-0547">Nucleotide-binding</keyword>
<accession>A0A7M7JI52</accession>
<proteinExistence type="inferred from homology"/>
<dbReference type="PANTHER" id="PTHR24057">
    <property type="entry name" value="GLYCOGEN SYNTHASE KINASE-3 ALPHA"/>
    <property type="match status" value="1"/>
</dbReference>
<evidence type="ECO:0000256" key="6">
    <source>
        <dbReference type="ARBA" id="ARBA00022840"/>
    </source>
</evidence>
<dbReference type="InterPro" id="IPR050591">
    <property type="entry name" value="GSK-3"/>
</dbReference>
<dbReference type="Proteomes" id="UP000594260">
    <property type="component" value="Unplaced"/>
</dbReference>
<feature type="compositionally biased region" description="Basic and acidic residues" evidence="7">
    <location>
        <begin position="20"/>
        <end position="41"/>
    </location>
</feature>
<evidence type="ECO:0000313" key="9">
    <source>
        <dbReference type="EnsemblMetazoa" id="XP_022652572"/>
    </source>
</evidence>
<dbReference type="Gene3D" id="3.30.200.20">
    <property type="entry name" value="Phosphorylase Kinase, domain 1"/>
    <property type="match status" value="1"/>
</dbReference>
<keyword evidence="5" id="KW-0418">Kinase</keyword>
<dbReference type="PROSITE" id="PS00108">
    <property type="entry name" value="PROTEIN_KINASE_ST"/>
    <property type="match status" value="1"/>
</dbReference>
<evidence type="ECO:0000256" key="3">
    <source>
        <dbReference type="ARBA" id="ARBA00022679"/>
    </source>
</evidence>
<dbReference type="InterPro" id="IPR011009">
    <property type="entry name" value="Kinase-like_dom_sf"/>
</dbReference>
<protein>
    <recommendedName>
        <fullName evidence="8">Protein kinase domain-containing protein</fullName>
    </recommendedName>
</protein>
<keyword evidence="2" id="KW-0723">Serine/threonine-protein kinase</keyword>
<dbReference type="AlphaFoldDB" id="A0A7M7JI52"/>
<dbReference type="InterPro" id="IPR008271">
    <property type="entry name" value="Ser/Thr_kinase_AS"/>
</dbReference>
<dbReference type="GO" id="GO:0030154">
    <property type="term" value="P:cell differentiation"/>
    <property type="evidence" value="ECO:0007669"/>
    <property type="project" value="TreeGrafter"/>
</dbReference>
<dbReference type="Pfam" id="PF00069">
    <property type="entry name" value="Pkinase"/>
    <property type="match status" value="1"/>
</dbReference>
<dbReference type="GO" id="GO:0005634">
    <property type="term" value="C:nucleus"/>
    <property type="evidence" value="ECO:0007669"/>
    <property type="project" value="TreeGrafter"/>
</dbReference>
<evidence type="ECO:0000259" key="8">
    <source>
        <dbReference type="PROSITE" id="PS50011"/>
    </source>
</evidence>
<dbReference type="PROSITE" id="PS50011">
    <property type="entry name" value="PROTEIN_KINASE_DOM"/>
    <property type="match status" value="1"/>
</dbReference>
<dbReference type="GO" id="GO:0005737">
    <property type="term" value="C:cytoplasm"/>
    <property type="evidence" value="ECO:0007669"/>
    <property type="project" value="TreeGrafter"/>
</dbReference>
<dbReference type="GO" id="GO:0004674">
    <property type="term" value="F:protein serine/threonine kinase activity"/>
    <property type="evidence" value="ECO:0007669"/>
    <property type="project" value="UniProtKB-KW"/>
</dbReference>
<dbReference type="SUPFAM" id="SSF56112">
    <property type="entry name" value="Protein kinase-like (PK-like)"/>
    <property type="match status" value="1"/>
</dbReference>
<dbReference type="GO" id="GO:0007165">
    <property type="term" value="P:signal transduction"/>
    <property type="evidence" value="ECO:0007669"/>
    <property type="project" value="TreeGrafter"/>
</dbReference>
<keyword evidence="3" id="KW-0808">Transferase</keyword>
<sequence length="265" mass="30367">MGKKREVTILPFLTNWYKGRKSESEKGGQTNREKSDPEARPKTVTAITTTATTTSGSSSEDSKDWEETTVDSVNGTCQIRLCYRVLQQCGKGTFGTVFKVKVESPDSVEEILAMKLVKSRKRAKMREINMMKLMNHPNLVKLRYFCTVGMCQMRTRQLIFMEWMPESLHVLVSRHKKQQVPIAPVLIRCFTWQVCRGLAFMHHRGIAHRDLKPLNMLVDFSKGLLKVCDFGSAKLLTDGVPNTAYICSRWYRAPELLYVVEVRPQ</sequence>
<evidence type="ECO:0000256" key="2">
    <source>
        <dbReference type="ARBA" id="ARBA00022527"/>
    </source>
</evidence>
<evidence type="ECO:0000256" key="5">
    <source>
        <dbReference type="ARBA" id="ARBA00022777"/>
    </source>
</evidence>
<evidence type="ECO:0000256" key="4">
    <source>
        <dbReference type="ARBA" id="ARBA00022741"/>
    </source>
</evidence>
<feature type="region of interest" description="Disordered" evidence="7">
    <location>
        <begin position="20"/>
        <end position="67"/>
    </location>
</feature>
<feature type="compositionally biased region" description="Low complexity" evidence="7">
    <location>
        <begin position="43"/>
        <end position="59"/>
    </location>
</feature>
<feature type="domain" description="Protein kinase" evidence="8">
    <location>
        <begin position="83"/>
        <end position="265"/>
    </location>
</feature>
<dbReference type="PANTHER" id="PTHR24057:SF0">
    <property type="entry name" value="PROTEIN KINASE SHAGGY-RELATED"/>
    <property type="match status" value="1"/>
</dbReference>
<dbReference type="InterPro" id="IPR000719">
    <property type="entry name" value="Prot_kinase_dom"/>
</dbReference>
<name>A0A7M7JI52_VARDE</name>
<organism evidence="9 10">
    <name type="scientific">Varroa destructor</name>
    <name type="common">Honeybee mite</name>
    <dbReference type="NCBI Taxonomy" id="109461"/>
    <lineage>
        <taxon>Eukaryota</taxon>
        <taxon>Metazoa</taxon>
        <taxon>Ecdysozoa</taxon>
        <taxon>Arthropoda</taxon>
        <taxon>Chelicerata</taxon>
        <taxon>Arachnida</taxon>
        <taxon>Acari</taxon>
        <taxon>Parasitiformes</taxon>
        <taxon>Mesostigmata</taxon>
        <taxon>Gamasina</taxon>
        <taxon>Dermanyssoidea</taxon>
        <taxon>Varroidae</taxon>
        <taxon>Varroa</taxon>
    </lineage>
</organism>
<keyword evidence="6" id="KW-0067">ATP-binding</keyword>
<keyword evidence="10" id="KW-1185">Reference proteome</keyword>